<reference evidence="5" key="1">
    <citation type="submission" date="2021-06" db="EMBL/GenBank/DDBJ databases">
        <authorList>
            <person name="Kallberg Y."/>
            <person name="Tangrot J."/>
            <person name="Rosling A."/>
        </authorList>
    </citation>
    <scope>NUCLEOTIDE SEQUENCE</scope>
    <source>
        <strain evidence="5">UK204</strain>
    </source>
</reference>
<evidence type="ECO:0000313" key="6">
    <source>
        <dbReference type="Proteomes" id="UP000789570"/>
    </source>
</evidence>
<dbReference type="OrthoDB" id="432528at2759"/>
<accession>A0A9N9B857</accession>
<name>A0A9N9B857_9GLOM</name>
<gene>
    <name evidence="5" type="ORF">FCALED_LOCUS6486</name>
</gene>
<dbReference type="Pfam" id="PF24681">
    <property type="entry name" value="Kelch_KLHDC2_KLHL20_DRC7"/>
    <property type="match status" value="1"/>
</dbReference>
<evidence type="ECO:0000256" key="4">
    <source>
        <dbReference type="SAM" id="Phobius"/>
    </source>
</evidence>
<evidence type="ECO:0000256" key="1">
    <source>
        <dbReference type="ARBA" id="ARBA00022441"/>
    </source>
</evidence>
<dbReference type="EMBL" id="CAJVPQ010001559">
    <property type="protein sequence ID" value="CAG8558691.1"/>
    <property type="molecule type" value="Genomic_DNA"/>
</dbReference>
<protein>
    <submittedName>
        <fullName evidence="5">3519_t:CDS:1</fullName>
    </submittedName>
</protein>
<dbReference type="Proteomes" id="UP000789570">
    <property type="component" value="Unassembled WGS sequence"/>
</dbReference>
<feature type="region of interest" description="Disordered" evidence="3">
    <location>
        <begin position="468"/>
        <end position="497"/>
    </location>
</feature>
<sequence>MALFKLFENKLAGTLTIFTIESLGIVSIQSVKAMLPEPRWGHSAVLLNNKLYIHGGKAGSKNDLEYTNQLLILDVSKSFAISDPAWATHSVGPKVAYHTISIGGSQNELLVLYGGEYLNTPNEPVPENPLFYYNTLEESPEWYKANLSLGTPRKEHTAVTRLNDSMNYFFGGIPDVSDITVSALVQFQDLFKLDTRINFWNIQSVDPNTPSGRFHHTATILPDGNMYVIGGYSKDKLVDISQIYVYDTIKEIWSVQTAVGTLPSARRDHAAVGTHDGKVIIHGGVNQDYLGLFDDIAVLDTTTQPNYTWNVVKAKGTIPPGRYSHTATMIGTNMLVAFGFLANDTPDNNIYVLENGFDVVSLDTITYTWKESYSPENLDFTQTKYPLNDDPIQKVKASKTGIIVGSTIGTILFLLLVGGLFWFHRKKRQGSFYAAPYPSIKEQTSNQEKPNKFNIFWCAKKPTLNQKTKTFGVPSGSTAEELPRPSMGSGLAVPIESSSHDKDYSAALEENMMGIDIQQTNFMIVPKSPLRVTNPDNLRDD</sequence>
<dbReference type="InterPro" id="IPR015915">
    <property type="entry name" value="Kelch-typ_b-propeller"/>
</dbReference>
<evidence type="ECO:0000313" key="5">
    <source>
        <dbReference type="EMBL" id="CAG8558691.1"/>
    </source>
</evidence>
<keyword evidence="2" id="KW-0677">Repeat</keyword>
<keyword evidence="4" id="KW-1133">Transmembrane helix</keyword>
<dbReference type="SUPFAM" id="SSF117281">
    <property type="entry name" value="Kelch motif"/>
    <property type="match status" value="1"/>
</dbReference>
<dbReference type="PANTHER" id="PTHR46093">
    <property type="entry name" value="ACYL-COA-BINDING DOMAIN-CONTAINING PROTEIN 5"/>
    <property type="match status" value="1"/>
</dbReference>
<dbReference type="Gene3D" id="2.120.10.80">
    <property type="entry name" value="Kelch-type beta propeller"/>
    <property type="match status" value="3"/>
</dbReference>
<dbReference type="PANTHER" id="PTHR46093:SF18">
    <property type="entry name" value="FIBRONECTIN TYPE-III DOMAIN-CONTAINING PROTEIN"/>
    <property type="match status" value="1"/>
</dbReference>
<dbReference type="AlphaFoldDB" id="A0A9N9B857"/>
<proteinExistence type="predicted"/>
<organism evidence="5 6">
    <name type="scientific">Funneliformis caledonium</name>
    <dbReference type="NCBI Taxonomy" id="1117310"/>
    <lineage>
        <taxon>Eukaryota</taxon>
        <taxon>Fungi</taxon>
        <taxon>Fungi incertae sedis</taxon>
        <taxon>Mucoromycota</taxon>
        <taxon>Glomeromycotina</taxon>
        <taxon>Glomeromycetes</taxon>
        <taxon>Glomerales</taxon>
        <taxon>Glomeraceae</taxon>
        <taxon>Funneliformis</taxon>
    </lineage>
</organism>
<comment type="caution">
    <text evidence="5">The sequence shown here is derived from an EMBL/GenBank/DDBJ whole genome shotgun (WGS) entry which is preliminary data.</text>
</comment>
<keyword evidence="1" id="KW-0880">Kelch repeat</keyword>
<feature type="transmembrane region" description="Helical" evidence="4">
    <location>
        <begin position="402"/>
        <end position="423"/>
    </location>
</feature>
<keyword evidence="4" id="KW-0472">Membrane</keyword>
<keyword evidence="4" id="KW-0812">Transmembrane</keyword>
<keyword evidence="6" id="KW-1185">Reference proteome</keyword>
<evidence type="ECO:0000256" key="3">
    <source>
        <dbReference type="SAM" id="MobiDB-lite"/>
    </source>
</evidence>
<evidence type="ECO:0000256" key="2">
    <source>
        <dbReference type="ARBA" id="ARBA00022737"/>
    </source>
</evidence>